<accession>A0A1I7W9L6</accession>
<proteinExistence type="predicted"/>
<name>A0A1I7W9L6_HETBA</name>
<evidence type="ECO:0000313" key="1">
    <source>
        <dbReference type="Proteomes" id="UP000095283"/>
    </source>
</evidence>
<dbReference type="Proteomes" id="UP000095283">
    <property type="component" value="Unplaced"/>
</dbReference>
<sequence length="39" mass="4359">MYNRAIHINYKVEIKMTAQNGCRGANRAVSIRSSLYTGA</sequence>
<organism evidence="1 2">
    <name type="scientific">Heterorhabditis bacteriophora</name>
    <name type="common">Entomopathogenic nematode worm</name>
    <dbReference type="NCBI Taxonomy" id="37862"/>
    <lineage>
        <taxon>Eukaryota</taxon>
        <taxon>Metazoa</taxon>
        <taxon>Ecdysozoa</taxon>
        <taxon>Nematoda</taxon>
        <taxon>Chromadorea</taxon>
        <taxon>Rhabditida</taxon>
        <taxon>Rhabditina</taxon>
        <taxon>Rhabditomorpha</taxon>
        <taxon>Strongyloidea</taxon>
        <taxon>Heterorhabditidae</taxon>
        <taxon>Heterorhabditis</taxon>
    </lineage>
</organism>
<dbReference type="WBParaSite" id="Hba_01339">
    <property type="protein sequence ID" value="Hba_01339"/>
    <property type="gene ID" value="Hba_01339"/>
</dbReference>
<protein>
    <submittedName>
        <fullName evidence="2">Uncharacterized protein</fullName>
    </submittedName>
</protein>
<evidence type="ECO:0000313" key="2">
    <source>
        <dbReference type="WBParaSite" id="Hba_01339"/>
    </source>
</evidence>
<dbReference type="AlphaFoldDB" id="A0A1I7W9L6"/>
<reference evidence="2" key="1">
    <citation type="submission" date="2016-11" db="UniProtKB">
        <authorList>
            <consortium name="WormBaseParasite"/>
        </authorList>
    </citation>
    <scope>IDENTIFICATION</scope>
</reference>
<keyword evidence="1" id="KW-1185">Reference proteome</keyword>